<dbReference type="InterPro" id="IPR029063">
    <property type="entry name" value="SAM-dependent_MTases_sf"/>
</dbReference>
<keyword evidence="3" id="KW-0808">Transferase</keyword>
<keyword evidence="4" id="KW-0949">S-adenosyl-L-methionine</keyword>
<comment type="similarity">
    <text evidence="1">Belongs to the methyltransferase superfamily. RsmH family.</text>
</comment>
<dbReference type="Pfam" id="PF01795">
    <property type="entry name" value="Methyltransf_5"/>
    <property type="match status" value="1"/>
</dbReference>
<accession>A0A7S2F5P0</accession>
<dbReference type="InterPro" id="IPR023397">
    <property type="entry name" value="SAM-dep_MeTrfase_MraW_recog"/>
</dbReference>
<evidence type="ECO:0000256" key="4">
    <source>
        <dbReference type="ARBA" id="ARBA00022691"/>
    </source>
</evidence>
<name>A0A7S2F5P0_9STRA</name>
<dbReference type="AlphaFoldDB" id="A0A7S2F5P0"/>
<keyword evidence="2" id="KW-0489">Methyltransferase</keyword>
<dbReference type="Gene3D" id="3.40.50.150">
    <property type="entry name" value="Vaccinia Virus protein VP39"/>
    <property type="match status" value="1"/>
</dbReference>
<reference evidence="6" key="1">
    <citation type="submission" date="2021-01" db="EMBL/GenBank/DDBJ databases">
        <authorList>
            <person name="Corre E."/>
            <person name="Pelletier E."/>
            <person name="Niang G."/>
            <person name="Scheremetjew M."/>
            <person name="Finn R."/>
            <person name="Kale V."/>
            <person name="Holt S."/>
            <person name="Cochrane G."/>
            <person name="Meng A."/>
            <person name="Brown T."/>
            <person name="Cohen L."/>
        </authorList>
    </citation>
    <scope>NUCLEOTIDE SEQUENCE</scope>
    <source>
        <strain evidence="6">CCMP1381</strain>
    </source>
</reference>
<evidence type="ECO:0000256" key="2">
    <source>
        <dbReference type="ARBA" id="ARBA00022603"/>
    </source>
</evidence>
<dbReference type="GO" id="GO:0070475">
    <property type="term" value="P:rRNA base methylation"/>
    <property type="evidence" value="ECO:0007669"/>
    <property type="project" value="TreeGrafter"/>
</dbReference>
<dbReference type="EMBL" id="HBGS01003640">
    <property type="protein sequence ID" value="CAD9373375.1"/>
    <property type="molecule type" value="Transcribed_RNA"/>
</dbReference>
<organism evidence="6">
    <name type="scientific">Octactis speculum</name>
    <dbReference type="NCBI Taxonomy" id="3111310"/>
    <lineage>
        <taxon>Eukaryota</taxon>
        <taxon>Sar</taxon>
        <taxon>Stramenopiles</taxon>
        <taxon>Ochrophyta</taxon>
        <taxon>Dictyochophyceae</taxon>
        <taxon>Dictyochales</taxon>
        <taxon>Dictyochaceae</taxon>
        <taxon>Octactis</taxon>
    </lineage>
</organism>
<dbReference type="SUPFAM" id="SSF81799">
    <property type="entry name" value="Putative methyltransferase TM0872, insert domain"/>
    <property type="match status" value="1"/>
</dbReference>
<feature type="region of interest" description="Disordered" evidence="5">
    <location>
        <begin position="1"/>
        <end position="27"/>
    </location>
</feature>
<gene>
    <name evidence="6" type="ORF">DSPE1174_LOCUS1861</name>
</gene>
<evidence type="ECO:0000313" key="6">
    <source>
        <dbReference type="EMBL" id="CAD9373375.1"/>
    </source>
</evidence>
<dbReference type="GO" id="GO:0071424">
    <property type="term" value="F:rRNA (cytosine-N4-)-methyltransferase activity"/>
    <property type="evidence" value="ECO:0007669"/>
    <property type="project" value="TreeGrafter"/>
</dbReference>
<feature type="compositionally biased region" description="Low complexity" evidence="5">
    <location>
        <begin position="1"/>
        <end position="26"/>
    </location>
</feature>
<evidence type="ECO:0000256" key="3">
    <source>
        <dbReference type="ARBA" id="ARBA00022679"/>
    </source>
</evidence>
<sequence length="206" mass="21695">MGGSSADSGSSSSNNNTTPATAAGDYSSGGGGAAHMLNHLAEHEIQTILKTYGEEPRAKAIARSIVEMRPMVTTSDLLNAIAACVPSGPVLRKATARVFQALRVAVNDELGALEAILTAARQIVRPGGRLVVLSYHSLEDRRVKRVMRSGSIHSASGPPRDAVFGNVMAPWKPLKSVPSKPTKEEVVANSRSRSAHLRAAERTCCA</sequence>
<dbReference type="PANTHER" id="PTHR11265:SF0">
    <property type="entry name" value="12S RRNA N4-METHYLCYTIDINE METHYLTRANSFERASE"/>
    <property type="match status" value="1"/>
</dbReference>
<proteinExistence type="inferred from homology"/>
<evidence type="ECO:0008006" key="7">
    <source>
        <dbReference type="Google" id="ProtNLM"/>
    </source>
</evidence>
<dbReference type="SUPFAM" id="SSF53335">
    <property type="entry name" value="S-adenosyl-L-methionine-dependent methyltransferases"/>
    <property type="match status" value="1"/>
</dbReference>
<dbReference type="PANTHER" id="PTHR11265">
    <property type="entry name" value="S-ADENOSYL-METHYLTRANSFERASE MRAW"/>
    <property type="match status" value="1"/>
</dbReference>
<dbReference type="InterPro" id="IPR002903">
    <property type="entry name" value="RsmH"/>
</dbReference>
<evidence type="ECO:0000256" key="1">
    <source>
        <dbReference type="ARBA" id="ARBA00010396"/>
    </source>
</evidence>
<protein>
    <recommendedName>
        <fullName evidence="7">16S rRNA (Cytosine(1402)-N(4))-methyltransferase</fullName>
    </recommendedName>
</protein>
<evidence type="ECO:0000256" key="5">
    <source>
        <dbReference type="SAM" id="MobiDB-lite"/>
    </source>
</evidence>